<sequence>MPKSGPKAQYLNEIATGVIWHDELQALVVDDFERLYQDFIQSNNKPWSIAQLWLKPGAAPKGLYIYGSVGRGKTHLMDLFFDSLPAQVGKKRQHYHEFMLWLHHQLRHQNDVKNPLDKICKQLSNEIQVLCLDEFLVNDIANAMMLAVMLQAFSHYGIALVTTSNVQPDNLYKDGLQRAKFLPAIDWINTNMQVMHLDGDHDYRQQDVDDSQHEHWYYPINDSSLSRLQERYLILAEETASTEASWTVNDRELKVVQFANKTLWCDFDELCQQARNAADFIKLAADIDTLIIANIPQMSADDDSAARRFITLIDVMYEEEVKIVAQAACHYKMIYQGKKMTFEFERAASRLAEMLV</sequence>
<dbReference type="GO" id="GO:0005737">
    <property type="term" value="C:cytoplasm"/>
    <property type="evidence" value="ECO:0007669"/>
    <property type="project" value="TreeGrafter"/>
</dbReference>
<organism evidence="3">
    <name type="scientific">hydrothermal vent metagenome</name>
    <dbReference type="NCBI Taxonomy" id="652676"/>
    <lineage>
        <taxon>unclassified sequences</taxon>
        <taxon>metagenomes</taxon>
        <taxon>ecological metagenomes</taxon>
    </lineage>
</organism>
<evidence type="ECO:0000313" key="3">
    <source>
        <dbReference type="EMBL" id="VAW46023.1"/>
    </source>
</evidence>
<dbReference type="PANTHER" id="PTHR12169">
    <property type="entry name" value="ATPASE N2B"/>
    <property type="match status" value="1"/>
</dbReference>
<dbReference type="GO" id="GO:0016887">
    <property type="term" value="F:ATP hydrolysis activity"/>
    <property type="evidence" value="ECO:0007669"/>
    <property type="project" value="InterPro"/>
</dbReference>
<dbReference type="EMBL" id="UOFA01000250">
    <property type="protein sequence ID" value="VAW46023.1"/>
    <property type="molecule type" value="Genomic_DNA"/>
</dbReference>
<dbReference type="InterPro" id="IPR005654">
    <property type="entry name" value="ATPase_AFG1-like"/>
</dbReference>
<keyword evidence="2" id="KW-0067">ATP-binding</keyword>
<dbReference type="Pfam" id="PF03969">
    <property type="entry name" value="AFG1_ATPase"/>
    <property type="match status" value="1"/>
</dbReference>
<accession>A0A3B0W0T8</accession>
<proteinExistence type="predicted"/>
<gene>
    <name evidence="3" type="ORF">MNBD_GAMMA02-1563</name>
</gene>
<dbReference type="Gene3D" id="3.40.50.300">
    <property type="entry name" value="P-loop containing nucleotide triphosphate hydrolases"/>
    <property type="match status" value="1"/>
</dbReference>
<dbReference type="AlphaFoldDB" id="A0A3B0W0T8"/>
<protein>
    <submittedName>
        <fullName evidence="3">ATPase, AFG1 family</fullName>
    </submittedName>
</protein>
<evidence type="ECO:0000256" key="1">
    <source>
        <dbReference type="ARBA" id="ARBA00022741"/>
    </source>
</evidence>
<reference evidence="3" key="1">
    <citation type="submission" date="2018-06" db="EMBL/GenBank/DDBJ databases">
        <authorList>
            <person name="Zhirakovskaya E."/>
        </authorList>
    </citation>
    <scope>NUCLEOTIDE SEQUENCE</scope>
</reference>
<evidence type="ECO:0000256" key="2">
    <source>
        <dbReference type="ARBA" id="ARBA00022840"/>
    </source>
</evidence>
<dbReference type="GO" id="GO:0005524">
    <property type="term" value="F:ATP binding"/>
    <property type="evidence" value="ECO:0007669"/>
    <property type="project" value="UniProtKB-KW"/>
</dbReference>
<dbReference type="InterPro" id="IPR027417">
    <property type="entry name" value="P-loop_NTPase"/>
</dbReference>
<keyword evidence="1" id="KW-0547">Nucleotide-binding</keyword>
<name>A0A3B0W0T8_9ZZZZ</name>
<dbReference type="SUPFAM" id="SSF52540">
    <property type="entry name" value="P-loop containing nucleoside triphosphate hydrolases"/>
    <property type="match status" value="1"/>
</dbReference>
<dbReference type="NCBIfam" id="NF040713">
    <property type="entry name" value="ZapE"/>
    <property type="match status" value="1"/>
</dbReference>
<dbReference type="PANTHER" id="PTHR12169:SF6">
    <property type="entry name" value="AFG1-LIKE ATPASE"/>
    <property type="match status" value="1"/>
</dbReference>